<dbReference type="InParanoid" id="A0A1D6FY03"/>
<dbReference type="AlphaFoldDB" id="A0A1D6FY03"/>
<sequence length="148" mass="15094">MGTTSMSIRGSCGSATNADASMLECVAPPTGSTRSDSTSRTLCALLLGAWTRRGGGMSASGISHSIAPHGDAAEGTATTTTKPSAMPSVVAHRRTHPAAAHTRVWFLFLQATTSALPHSAQWELSWQQTLCDSGLGVDNPRGAANGGG</sequence>
<evidence type="ECO:0000256" key="1">
    <source>
        <dbReference type="SAM" id="MobiDB-lite"/>
    </source>
</evidence>
<name>A0A1D6FY03_MAIZE</name>
<reference evidence="2" key="1">
    <citation type="submission" date="2015-12" db="EMBL/GenBank/DDBJ databases">
        <title>Update maize B73 reference genome by single molecule sequencing technologies.</title>
        <authorList>
            <consortium name="Maize Genome Sequencing Project"/>
            <person name="Ware D."/>
        </authorList>
    </citation>
    <scope>NUCLEOTIDE SEQUENCE</scope>
    <source>
        <tissue evidence="2">Seedling</tissue>
    </source>
</reference>
<organism evidence="2">
    <name type="scientific">Zea mays</name>
    <name type="common">Maize</name>
    <dbReference type="NCBI Taxonomy" id="4577"/>
    <lineage>
        <taxon>Eukaryota</taxon>
        <taxon>Viridiplantae</taxon>
        <taxon>Streptophyta</taxon>
        <taxon>Embryophyta</taxon>
        <taxon>Tracheophyta</taxon>
        <taxon>Spermatophyta</taxon>
        <taxon>Magnoliopsida</taxon>
        <taxon>Liliopsida</taxon>
        <taxon>Poales</taxon>
        <taxon>Poaceae</taxon>
        <taxon>PACMAD clade</taxon>
        <taxon>Panicoideae</taxon>
        <taxon>Andropogonodae</taxon>
        <taxon>Andropogoneae</taxon>
        <taxon>Tripsacinae</taxon>
        <taxon>Zea</taxon>
    </lineage>
</organism>
<dbReference type="EMBL" id="CM000784">
    <property type="protein sequence ID" value="AQK96230.1"/>
    <property type="molecule type" value="Genomic_DNA"/>
</dbReference>
<accession>A0A1D6FY03</accession>
<gene>
    <name evidence="2" type="ORF">ZEAMMB73_Zm00001d011214</name>
</gene>
<protein>
    <submittedName>
        <fullName evidence="2">Uncharacterized protein</fullName>
    </submittedName>
</protein>
<feature type="region of interest" description="Disordered" evidence="1">
    <location>
        <begin position="61"/>
        <end position="87"/>
    </location>
</feature>
<dbReference type="EMBL" id="CM000784">
    <property type="protein sequence ID" value="AQK96229.1"/>
    <property type="molecule type" value="Genomic_DNA"/>
</dbReference>
<evidence type="ECO:0000313" key="2">
    <source>
        <dbReference type="EMBL" id="AQK96230.1"/>
    </source>
</evidence>
<proteinExistence type="predicted"/>